<dbReference type="SUPFAM" id="SSF46785">
    <property type="entry name" value="Winged helix' DNA-binding domain"/>
    <property type="match status" value="1"/>
</dbReference>
<dbReference type="Proteomes" id="UP001155240">
    <property type="component" value="Unassembled WGS sequence"/>
</dbReference>
<dbReference type="GO" id="GO:0006950">
    <property type="term" value="P:response to stress"/>
    <property type="evidence" value="ECO:0007669"/>
    <property type="project" value="TreeGrafter"/>
</dbReference>
<dbReference type="PANTHER" id="PTHR33164:SF99">
    <property type="entry name" value="MARR FAMILY REGULATORY PROTEIN"/>
    <property type="match status" value="1"/>
</dbReference>
<evidence type="ECO:0000313" key="3">
    <source>
        <dbReference type="Proteomes" id="UP001155240"/>
    </source>
</evidence>
<dbReference type="Pfam" id="PF01047">
    <property type="entry name" value="MarR"/>
    <property type="match status" value="1"/>
</dbReference>
<name>A0A9X2ISH4_9MICO</name>
<dbReference type="InterPro" id="IPR039422">
    <property type="entry name" value="MarR/SlyA-like"/>
</dbReference>
<comment type="caution">
    <text evidence="2">The sequence shown here is derived from an EMBL/GenBank/DDBJ whole genome shotgun (WGS) entry which is preliminary data.</text>
</comment>
<keyword evidence="3" id="KW-1185">Reference proteome</keyword>
<dbReference type="RefSeq" id="WP_251945448.1">
    <property type="nucleotide sequence ID" value="NZ_JAMRYM010000034.1"/>
</dbReference>
<gene>
    <name evidence="2" type="ORF">NB037_09690</name>
</gene>
<feature type="domain" description="HTH marR-type" evidence="1">
    <location>
        <begin position="1"/>
        <end position="143"/>
    </location>
</feature>
<dbReference type="PROSITE" id="PS50995">
    <property type="entry name" value="HTH_MARR_2"/>
    <property type="match status" value="1"/>
</dbReference>
<dbReference type="PANTHER" id="PTHR33164">
    <property type="entry name" value="TRANSCRIPTIONAL REGULATOR, MARR FAMILY"/>
    <property type="match status" value="1"/>
</dbReference>
<dbReference type="InterPro" id="IPR036388">
    <property type="entry name" value="WH-like_DNA-bd_sf"/>
</dbReference>
<protein>
    <submittedName>
        <fullName evidence="2">MarR family transcriptional regulator</fullName>
    </submittedName>
</protein>
<dbReference type="InterPro" id="IPR000835">
    <property type="entry name" value="HTH_MarR-typ"/>
</dbReference>
<dbReference type="AlphaFoldDB" id="A0A9X2ISH4"/>
<dbReference type="EMBL" id="JAMRYM010000034">
    <property type="protein sequence ID" value="MCM6762686.1"/>
    <property type="molecule type" value="Genomic_DNA"/>
</dbReference>
<dbReference type="Gene3D" id="1.10.10.10">
    <property type="entry name" value="Winged helix-like DNA-binding domain superfamily/Winged helix DNA-binding domain"/>
    <property type="match status" value="1"/>
</dbReference>
<dbReference type="GO" id="GO:0003700">
    <property type="term" value="F:DNA-binding transcription factor activity"/>
    <property type="evidence" value="ECO:0007669"/>
    <property type="project" value="InterPro"/>
</dbReference>
<evidence type="ECO:0000259" key="1">
    <source>
        <dbReference type="PROSITE" id="PS50995"/>
    </source>
</evidence>
<dbReference type="InterPro" id="IPR036390">
    <property type="entry name" value="WH_DNA-bd_sf"/>
</dbReference>
<accession>A0A9X2ISH4</accession>
<evidence type="ECO:0000313" key="2">
    <source>
        <dbReference type="EMBL" id="MCM6762686.1"/>
    </source>
</evidence>
<reference evidence="2" key="1">
    <citation type="submission" date="2022-06" db="EMBL/GenBank/DDBJ databases">
        <title>Whole genome shotgun sequencing (WGS) of Rathayibacter sp. ZW T2_19, isolated from stored onions (Allium cepa).</title>
        <authorList>
            <person name="Stoll D.A."/>
            <person name="Huch M."/>
        </authorList>
    </citation>
    <scope>NUCLEOTIDE SEQUENCE</scope>
    <source>
        <strain evidence="2">ZW T2_19</strain>
    </source>
</reference>
<sequence length="159" mass="17530">MHLDPDELATWAAFATVLERLPAALDAQLQRDAGLTHFEYGLLFALDTAPERSLRLKTLAGYASCTLSRLSRAITRLEKDGLVTRIVDPDDGRSTRGVLTAVGHERVQAASPGHEELVRRLVFDALTDRQAHELGRISRRIAEAAGPERMWTPPPSRAP</sequence>
<proteinExistence type="predicted"/>
<dbReference type="SMART" id="SM00347">
    <property type="entry name" value="HTH_MARR"/>
    <property type="match status" value="1"/>
</dbReference>
<organism evidence="2 3">
    <name type="scientific">Rathayibacter rubneri</name>
    <dbReference type="NCBI Taxonomy" id="2950106"/>
    <lineage>
        <taxon>Bacteria</taxon>
        <taxon>Bacillati</taxon>
        <taxon>Actinomycetota</taxon>
        <taxon>Actinomycetes</taxon>
        <taxon>Micrococcales</taxon>
        <taxon>Microbacteriaceae</taxon>
        <taxon>Rathayibacter</taxon>
    </lineage>
</organism>